<dbReference type="PANTHER" id="PTHR42939">
    <property type="entry name" value="ABC TRANSPORTER ATP-BINDING PROTEIN ALBC-RELATED"/>
    <property type="match status" value="1"/>
</dbReference>
<evidence type="ECO:0000256" key="3">
    <source>
        <dbReference type="ARBA" id="ARBA00022840"/>
    </source>
</evidence>
<dbReference type="InterPro" id="IPR003439">
    <property type="entry name" value="ABC_transporter-like_ATP-bd"/>
</dbReference>
<feature type="domain" description="ABC transporter" evidence="4">
    <location>
        <begin position="8"/>
        <end position="242"/>
    </location>
</feature>
<reference evidence="5 6" key="1">
    <citation type="submission" date="2021-02" db="EMBL/GenBank/DDBJ databases">
        <title>Complete genome of Desulfoluna sp. strain ASN36.</title>
        <authorList>
            <person name="Takahashi A."/>
            <person name="Kojima H."/>
            <person name="Fukui M."/>
        </authorList>
    </citation>
    <scope>NUCLEOTIDE SEQUENCE [LARGE SCALE GENOMIC DNA]</scope>
    <source>
        <strain evidence="5 6">ASN36</strain>
    </source>
</reference>
<dbReference type="Gene3D" id="3.40.50.300">
    <property type="entry name" value="P-loop containing nucleotide triphosphate hydrolases"/>
    <property type="match status" value="1"/>
</dbReference>
<accession>A0ABN6EYC8</accession>
<evidence type="ECO:0000259" key="4">
    <source>
        <dbReference type="PROSITE" id="PS50893"/>
    </source>
</evidence>
<evidence type="ECO:0000256" key="1">
    <source>
        <dbReference type="ARBA" id="ARBA00022448"/>
    </source>
</evidence>
<keyword evidence="3" id="KW-0067">ATP-binding</keyword>
<name>A0ABN6EYC8_9BACT</name>
<sequence>MIEDDSVLQLNSVEYYFRSGFFLKKKPILRSVTIGVKRGTITSLVGPNGAGKTTTIKLCSGLIKPDSGYVLLFDNQAHLPINRGRIGVVTETQYAYPFLRLKEWLKMLCGLSGFKGHELTDAVDRSLELLDLSDLSGNYMKNLSKGQLQRAGIAQALMHNPDILLLDEPMSGLDPFWRYKVNMLIREFKEQGGTVLFSSHILSDVESLSDQVVLMQRGQVRWSGSLGELDRQTLGYEVIGKIHDMNAMNTIFPPNILNDYPGGLSIFPIEVKRKKDLMRLVAQGSFVLESITPIQDEIEDILFRL</sequence>
<organism evidence="5 6">
    <name type="scientific">Desulfoluna limicola</name>
    <dbReference type="NCBI Taxonomy" id="2810562"/>
    <lineage>
        <taxon>Bacteria</taxon>
        <taxon>Pseudomonadati</taxon>
        <taxon>Thermodesulfobacteriota</taxon>
        <taxon>Desulfobacteria</taxon>
        <taxon>Desulfobacterales</taxon>
        <taxon>Desulfolunaceae</taxon>
        <taxon>Desulfoluna</taxon>
    </lineage>
</organism>
<dbReference type="RefSeq" id="WP_236890956.1">
    <property type="nucleotide sequence ID" value="NZ_AP024488.1"/>
</dbReference>
<dbReference type="InterPro" id="IPR017871">
    <property type="entry name" value="ABC_transporter-like_CS"/>
</dbReference>
<keyword evidence="1" id="KW-0813">Transport</keyword>
<dbReference type="PROSITE" id="PS50893">
    <property type="entry name" value="ABC_TRANSPORTER_2"/>
    <property type="match status" value="1"/>
</dbReference>
<dbReference type="CDD" id="cd03230">
    <property type="entry name" value="ABC_DR_subfamily_A"/>
    <property type="match status" value="1"/>
</dbReference>
<keyword evidence="6" id="KW-1185">Reference proteome</keyword>
<dbReference type="InterPro" id="IPR027417">
    <property type="entry name" value="P-loop_NTPase"/>
</dbReference>
<dbReference type="Proteomes" id="UP001320148">
    <property type="component" value="Chromosome"/>
</dbReference>
<evidence type="ECO:0000256" key="2">
    <source>
        <dbReference type="ARBA" id="ARBA00022741"/>
    </source>
</evidence>
<dbReference type="PANTHER" id="PTHR42939:SF1">
    <property type="entry name" value="ABC TRANSPORTER ATP-BINDING PROTEIN ALBC-RELATED"/>
    <property type="match status" value="1"/>
</dbReference>
<dbReference type="EMBL" id="AP024488">
    <property type="protein sequence ID" value="BCS94653.1"/>
    <property type="molecule type" value="Genomic_DNA"/>
</dbReference>
<evidence type="ECO:0000313" key="5">
    <source>
        <dbReference type="EMBL" id="BCS94653.1"/>
    </source>
</evidence>
<dbReference type="Pfam" id="PF00005">
    <property type="entry name" value="ABC_tran"/>
    <property type="match status" value="1"/>
</dbReference>
<dbReference type="InterPro" id="IPR051782">
    <property type="entry name" value="ABC_Transporter_VariousFunc"/>
</dbReference>
<dbReference type="SUPFAM" id="SSF52540">
    <property type="entry name" value="P-loop containing nucleoside triphosphate hydrolases"/>
    <property type="match status" value="1"/>
</dbReference>
<proteinExistence type="predicted"/>
<dbReference type="InterPro" id="IPR003593">
    <property type="entry name" value="AAA+_ATPase"/>
</dbReference>
<dbReference type="SMART" id="SM00382">
    <property type="entry name" value="AAA"/>
    <property type="match status" value="1"/>
</dbReference>
<gene>
    <name evidence="5" type="ORF">DSLASN_02850</name>
</gene>
<keyword evidence="2" id="KW-0547">Nucleotide-binding</keyword>
<evidence type="ECO:0000313" key="6">
    <source>
        <dbReference type="Proteomes" id="UP001320148"/>
    </source>
</evidence>
<dbReference type="PROSITE" id="PS00211">
    <property type="entry name" value="ABC_TRANSPORTER_1"/>
    <property type="match status" value="1"/>
</dbReference>
<protein>
    <recommendedName>
        <fullName evidence="4">ABC transporter domain-containing protein</fullName>
    </recommendedName>
</protein>